<dbReference type="Proteomes" id="UP000182584">
    <property type="component" value="Unassembled WGS sequence"/>
</dbReference>
<evidence type="ECO:0000259" key="1">
    <source>
        <dbReference type="Pfam" id="PF08765"/>
    </source>
</evidence>
<dbReference type="AlphaFoldDB" id="A0A1H9N9J8"/>
<dbReference type="InterPro" id="IPR009057">
    <property type="entry name" value="Homeodomain-like_sf"/>
</dbReference>
<protein>
    <submittedName>
        <fullName evidence="2">Mor transcription activator family protein</fullName>
    </submittedName>
</protein>
<sequence length="125" mass="14848">MDSEILQCKFHMKNTEHYTSDIFKSDSLQLNIDEEVIDINSNPERYSGIYKELAELLGDNATIKIWKRFSGLNITFPQKLYSKEYRKEYIKEKMHTMKPAEMAKELGLSERRVRQIIVEIKKNDK</sequence>
<dbReference type="InterPro" id="IPR014875">
    <property type="entry name" value="Mor_transcription_activator"/>
</dbReference>
<dbReference type="EMBL" id="FOGJ01000004">
    <property type="protein sequence ID" value="SER32592.1"/>
    <property type="molecule type" value="Genomic_DNA"/>
</dbReference>
<evidence type="ECO:0000313" key="3">
    <source>
        <dbReference type="Proteomes" id="UP000182584"/>
    </source>
</evidence>
<proteinExistence type="predicted"/>
<evidence type="ECO:0000313" key="2">
    <source>
        <dbReference type="EMBL" id="SER32592.1"/>
    </source>
</evidence>
<gene>
    <name evidence="2" type="ORF">SAMN04487884_104103</name>
</gene>
<organism evidence="2 3">
    <name type="scientific">Butyrivibrio fibrisolvens</name>
    <dbReference type="NCBI Taxonomy" id="831"/>
    <lineage>
        <taxon>Bacteria</taxon>
        <taxon>Bacillati</taxon>
        <taxon>Bacillota</taxon>
        <taxon>Clostridia</taxon>
        <taxon>Lachnospirales</taxon>
        <taxon>Lachnospiraceae</taxon>
        <taxon>Butyrivibrio</taxon>
    </lineage>
</organism>
<dbReference type="Pfam" id="PF08765">
    <property type="entry name" value="Mor"/>
    <property type="match status" value="1"/>
</dbReference>
<reference evidence="2 3" key="1">
    <citation type="submission" date="2016-10" db="EMBL/GenBank/DDBJ databases">
        <authorList>
            <person name="de Groot N.N."/>
        </authorList>
    </citation>
    <scope>NUCLEOTIDE SEQUENCE [LARGE SCALE GENOMIC DNA]</scope>
    <source>
        <strain evidence="2 3">AR40</strain>
    </source>
</reference>
<dbReference type="SUPFAM" id="SSF46689">
    <property type="entry name" value="Homeodomain-like"/>
    <property type="match status" value="1"/>
</dbReference>
<feature type="domain" description="Mor transcription activator" evidence="1">
    <location>
        <begin position="44"/>
        <end position="123"/>
    </location>
</feature>
<accession>A0A1H9N9J8</accession>
<name>A0A1H9N9J8_BUTFI</name>